<sequence>MAHTETRSGIQRLFNLPEDAEGLPLSAVEDRASRRLSEFSAFALQTLSEMGITIPPAVSFVSCPNCQLEINSQHPRAAEIQAWLDESLEAQERFKKVEVLYELIRASELAGQTIPQSVCFHVGLTSAGAIAYFETFVPRCN</sequence>
<proteinExistence type="predicted"/>
<keyword evidence="2" id="KW-1185">Reference proteome</keyword>
<name>A0A6B2KN25_9NEIS</name>
<comment type="caution">
    <text evidence="1">The sequence shown here is derived from an EMBL/GenBank/DDBJ whole genome shotgun (WGS) entry which is preliminary data.</text>
</comment>
<gene>
    <name evidence="1" type="ORF">GZH52_02340</name>
</gene>
<dbReference type="RefSeq" id="WP_163314907.1">
    <property type="nucleotide sequence ID" value="NZ_JAAGAA010000002.1"/>
</dbReference>
<evidence type="ECO:0000313" key="2">
    <source>
        <dbReference type="Proteomes" id="UP000482578"/>
    </source>
</evidence>
<dbReference type="Proteomes" id="UP000482578">
    <property type="component" value="Unassembled WGS sequence"/>
</dbReference>
<reference evidence="1 2" key="1">
    <citation type="submission" date="2020-02" db="EMBL/GenBank/DDBJ databases">
        <authorList>
            <person name="Yang Z."/>
        </authorList>
    </citation>
    <scope>NUCLEOTIDE SEQUENCE [LARGE SCALE GENOMIC DNA]</scope>
    <source>
        <strain evidence="1 2">HX-7-9</strain>
    </source>
</reference>
<accession>A0A6B2KN25</accession>
<evidence type="ECO:0000313" key="1">
    <source>
        <dbReference type="EMBL" id="NDV11636.1"/>
    </source>
</evidence>
<dbReference type="AlphaFoldDB" id="A0A6B2KN25"/>
<organism evidence="1 2">
    <name type="scientific">Crenobacter caeni</name>
    <dbReference type="NCBI Taxonomy" id="2705474"/>
    <lineage>
        <taxon>Bacteria</taxon>
        <taxon>Pseudomonadati</taxon>
        <taxon>Pseudomonadota</taxon>
        <taxon>Betaproteobacteria</taxon>
        <taxon>Neisseriales</taxon>
        <taxon>Neisseriaceae</taxon>
        <taxon>Crenobacter</taxon>
    </lineage>
</organism>
<dbReference type="EMBL" id="JAAGAA010000002">
    <property type="protein sequence ID" value="NDV11636.1"/>
    <property type="molecule type" value="Genomic_DNA"/>
</dbReference>
<protein>
    <submittedName>
        <fullName evidence="1">Uncharacterized protein</fullName>
    </submittedName>
</protein>